<keyword evidence="2" id="KW-1185">Reference proteome</keyword>
<gene>
    <name evidence="1" type="ORF">MERR_LOCUS9109</name>
</gene>
<dbReference type="AlphaFoldDB" id="A0A6D2I036"/>
<name>A0A6D2I036_9BRAS</name>
<comment type="caution">
    <text evidence="1">The sequence shown here is derived from an EMBL/GenBank/DDBJ whole genome shotgun (WGS) entry which is preliminary data.</text>
</comment>
<dbReference type="EMBL" id="CACVBM020000665">
    <property type="protein sequence ID" value="CAA7021874.1"/>
    <property type="molecule type" value="Genomic_DNA"/>
</dbReference>
<evidence type="ECO:0000313" key="1">
    <source>
        <dbReference type="EMBL" id="CAA7021874.1"/>
    </source>
</evidence>
<dbReference type="Proteomes" id="UP000467841">
    <property type="component" value="Unassembled WGS sequence"/>
</dbReference>
<organism evidence="1 2">
    <name type="scientific">Microthlaspi erraticum</name>
    <dbReference type="NCBI Taxonomy" id="1685480"/>
    <lineage>
        <taxon>Eukaryota</taxon>
        <taxon>Viridiplantae</taxon>
        <taxon>Streptophyta</taxon>
        <taxon>Embryophyta</taxon>
        <taxon>Tracheophyta</taxon>
        <taxon>Spermatophyta</taxon>
        <taxon>Magnoliopsida</taxon>
        <taxon>eudicotyledons</taxon>
        <taxon>Gunneridae</taxon>
        <taxon>Pentapetalae</taxon>
        <taxon>rosids</taxon>
        <taxon>malvids</taxon>
        <taxon>Brassicales</taxon>
        <taxon>Brassicaceae</taxon>
        <taxon>Coluteocarpeae</taxon>
        <taxon>Microthlaspi</taxon>
    </lineage>
</organism>
<evidence type="ECO:0000313" key="2">
    <source>
        <dbReference type="Proteomes" id="UP000467841"/>
    </source>
</evidence>
<proteinExistence type="predicted"/>
<protein>
    <submittedName>
        <fullName evidence="1">Uncharacterized protein</fullName>
    </submittedName>
</protein>
<sequence length="123" mass="13830">MKKGKDESDSSKARRMKKCIKDYLGFRLGSLNSFLYRRQRAGVRPAPALSHGERCDRHGLQVLKIIEPGLSAPQMLLSVSVRNTNCKTRVLSSAFNFFVHLPAFFLNFEWMGGCAVSCVTCFP</sequence>
<reference evidence="1" key="1">
    <citation type="submission" date="2020-01" db="EMBL/GenBank/DDBJ databases">
        <authorList>
            <person name="Mishra B."/>
        </authorList>
    </citation>
    <scope>NUCLEOTIDE SEQUENCE [LARGE SCALE GENOMIC DNA]</scope>
</reference>
<accession>A0A6D2I036</accession>